<dbReference type="EMBL" id="HBJA01069186">
    <property type="protein sequence ID" value="CAE0813139.1"/>
    <property type="molecule type" value="Transcribed_RNA"/>
</dbReference>
<accession>A0A7S4D1K0</accession>
<gene>
    <name evidence="1" type="ORF">EGYM00163_LOCUS24290</name>
</gene>
<protein>
    <submittedName>
        <fullName evidence="1">Uncharacterized protein</fullName>
    </submittedName>
</protein>
<proteinExistence type="predicted"/>
<name>A0A7S4D1K0_9EUGL</name>
<dbReference type="AlphaFoldDB" id="A0A7S4D1K0"/>
<sequence>MGVCDCDVASTSSAPPQQRLLFVHIAEQEQSLKAQIDNKTSQSENLMRTNSITQAQIARGSLQPLELKNRQYTLAPKGERIKSTFTLEKAAGHYLIGHCR</sequence>
<organism evidence="1">
    <name type="scientific">Eutreptiella gymnastica</name>
    <dbReference type="NCBI Taxonomy" id="73025"/>
    <lineage>
        <taxon>Eukaryota</taxon>
        <taxon>Discoba</taxon>
        <taxon>Euglenozoa</taxon>
        <taxon>Euglenida</taxon>
        <taxon>Spirocuta</taxon>
        <taxon>Euglenophyceae</taxon>
        <taxon>Eutreptiales</taxon>
        <taxon>Eutreptiaceae</taxon>
        <taxon>Eutreptiella</taxon>
    </lineage>
</organism>
<reference evidence="1" key="1">
    <citation type="submission" date="2021-01" db="EMBL/GenBank/DDBJ databases">
        <authorList>
            <person name="Corre E."/>
            <person name="Pelletier E."/>
            <person name="Niang G."/>
            <person name="Scheremetjew M."/>
            <person name="Finn R."/>
            <person name="Kale V."/>
            <person name="Holt S."/>
            <person name="Cochrane G."/>
            <person name="Meng A."/>
            <person name="Brown T."/>
            <person name="Cohen L."/>
        </authorList>
    </citation>
    <scope>NUCLEOTIDE SEQUENCE</scope>
    <source>
        <strain evidence="1">CCMP1594</strain>
    </source>
</reference>
<evidence type="ECO:0000313" key="1">
    <source>
        <dbReference type="EMBL" id="CAE0813139.1"/>
    </source>
</evidence>